<keyword evidence="3" id="KW-0479">Metal-binding</keyword>
<dbReference type="RefSeq" id="WP_188795670.1">
    <property type="nucleotide sequence ID" value="NZ_BMIZ01000001.1"/>
</dbReference>
<dbReference type="SMART" id="SM00944">
    <property type="entry name" value="Pro-kuma_activ"/>
    <property type="match status" value="1"/>
</dbReference>
<keyword evidence="7" id="KW-0865">Zymogen</keyword>
<dbReference type="PANTHER" id="PTHR14218:SF15">
    <property type="entry name" value="TRIPEPTIDYL-PEPTIDASE 1"/>
    <property type="match status" value="1"/>
</dbReference>
<evidence type="ECO:0000256" key="4">
    <source>
        <dbReference type="ARBA" id="ARBA00022801"/>
    </source>
</evidence>
<comment type="caution">
    <text evidence="8">Lacks conserved residue(s) required for the propagation of feature annotation.</text>
</comment>
<evidence type="ECO:0000256" key="7">
    <source>
        <dbReference type="ARBA" id="ARBA00023145"/>
    </source>
</evidence>
<feature type="signal peptide" evidence="9">
    <location>
        <begin position="1"/>
        <end position="24"/>
    </location>
</feature>
<dbReference type="PANTHER" id="PTHR14218">
    <property type="entry name" value="PROTEASE S8 TRIPEPTIDYL PEPTIDASE I CLN2"/>
    <property type="match status" value="1"/>
</dbReference>
<sequence length="556" mass="58928">MARKTCGLSFALAMAIGATSAAHAAQFDTHHVRDVVSQATAKQVGNLPATKLMAIDVVLPVRDQAGLDQFVANVTNPLSLQYRQYVTPQEFTARFGPTQNDYDTVVQYLTKYGFTITGGSRDGLDVQAVGPVSAVEAAFNVKMHTYQHPTENRVFYSPDREPTTSLAISLWHVSGLDNYSIPHPMYVKKSDYAAAHGVSPEAVVSHATTGSGPSASFLGSDMRAAYVNGTTLTGSGQTLGLFEYEGINTSDVQLYYTGAKQTNPNNLTVISTDGTATNCSGSCTDIEQTIDTTQAQGMAPGLSHVLMFVGSTDTAIISDMTTYSPLPITIGCSWGWTPADPTTLNPYWEKMAAQGQSFFAASGDSSTWSSRNEAWPADAAYVISTGGTDLVTSSAAGPWKSETAWEDSGGGISPDKIAIPTWQSEYYKELSDNGSGASDKYRNGPDVSANANFSFYACGNGSCTANEYGGTSFATPMWAAFIALVNQSLASNDASPMGFFDPTIYANNATNSTIYADTFHDITSGKSGSYSAEKGYDLVTGWGSPLGSGFIAQYGK</sequence>
<dbReference type="PROSITE" id="PS00138">
    <property type="entry name" value="SUBTILASE_SER"/>
    <property type="match status" value="1"/>
</dbReference>
<evidence type="ECO:0000259" key="10">
    <source>
        <dbReference type="PROSITE" id="PS51695"/>
    </source>
</evidence>
<organism evidence="11 12">
    <name type="scientific">Dyella caseinilytica</name>
    <dbReference type="NCBI Taxonomy" id="1849581"/>
    <lineage>
        <taxon>Bacteria</taxon>
        <taxon>Pseudomonadati</taxon>
        <taxon>Pseudomonadota</taxon>
        <taxon>Gammaproteobacteria</taxon>
        <taxon>Lysobacterales</taxon>
        <taxon>Rhodanobacteraceae</taxon>
        <taxon>Dyella</taxon>
    </lineage>
</organism>
<accession>A0ABX7GUH4</accession>
<keyword evidence="5 8" id="KW-0720">Serine protease</keyword>
<evidence type="ECO:0000256" key="9">
    <source>
        <dbReference type="SAM" id="SignalP"/>
    </source>
</evidence>
<dbReference type="InterPro" id="IPR023828">
    <property type="entry name" value="Peptidase_S8_Ser-AS"/>
</dbReference>
<proteinExistence type="predicted"/>
<dbReference type="InterPro" id="IPR036852">
    <property type="entry name" value="Peptidase_S8/S53_dom_sf"/>
</dbReference>
<dbReference type="Pfam" id="PF09286">
    <property type="entry name" value="Pro-kuma_activ"/>
    <property type="match status" value="1"/>
</dbReference>
<keyword evidence="6" id="KW-0106">Calcium</keyword>
<keyword evidence="12" id="KW-1185">Reference proteome</keyword>
<evidence type="ECO:0000256" key="2">
    <source>
        <dbReference type="ARBA" id="ARBA00022670"/>
    </source>
</evidence>
<name>A0ABX7GUH4_9GAMM</name>
<dbReference type="Gene3D" id="3.40.50.200">
    <property type="entry name" value="Peptidase S8/S53 domain"/>
    <property type="match status" value="1"/>
</dbReference>
<dbReference type="SUPFAM" id="SSF52743">
    <property type="entry name" value="Subtilisin-like"/>
    <property type="match status" value="1"/>
</dbReference>
<feature type="active site" description="Charge relay system" evidence="8">
    <location>
        <position position="472"/>
    </location>
</feature>
<evidence type="ECO:0000313" key="12">
    <source>
        <dbReference type="Proteomes" id="UP000663181"/>
    </source>
</evidence>
<keyword evidence="2 8" id="KW-0645">Protease</keyword>
<reference evidence="11 12" key="1">
    <citation type="submission" date="2020-10" db="EMBL/GenBank/DDBJ databases">
        <title>Phylogeny of dyella-like bacteria.</title>
        <authorList>
            <person name="Fu J."/>
        </authorList>
    </citation>
    <scope>NUCLEOTIDE SEQUENCE [LARGE SCALE GENOMIC DNA]</scope>
    <source>
        <strain evidence="11 12">DHOB09</strain>
    </source>
</reference>
<protein>
    <submittedName>
        <fullName evidence="11">S8/S53 family peptidase</fullName>
    </submittedName>
</protein>
<dbReference type="CDD" id="cd04056">
    <property type="entry name" value="Peptidases_S53"/>
    <property type="match status" value="1"/>
</dbReference>
<evidence type="ECO:0000313" key="11">
    <source>
        <dbReference type="EMBL" id="QRN53613.1"/>
    </source>
</evidence>
<dbReference type="PROSITE" id="PS51695">
    <property type="entry name" value="SEDOLISIN"/>
    <property type="match status" value="1"/>
</dbReference>
<keyword evidence="9" id="KW-0732">Signal</keyword>
<evidence type="ECO:0000256" key="3">
    <source>
        <dbReference type="ARBA" id="ARBA00022723"/>
    </source>
</evidence>
<dbReference type="SUPFAM" id="SSF54897">
    <property type="entry name" value="Protease propeptides/inhibitors"/>
    <property type="match status" value="1"/>
</dbReference>
<evidence type="ECO:0000256" key="1">
    <source>
        <dbReference type="ARBA" id="ARBA00001913"/>
    </source>
</evidence>
<gene>
    <name evidence="11" type="ORF">ISN74_19775</name>
</gene>
<feature type="active site" description="Charge relay system" evidence="8">
    <location>
        <position position="291"/>
    </location>
</feature>
<comment type="cofactor">
    <cofactor evidence="1">
        <name>Ca(2+)</name>
        <dbReference type="ChEBI" id="CHEBI:29108"/>
    </cofactor>
</comment>
<dbReference type="EMBL" id="CP064030">
    <property type="protein sequence ID" value="QRN53613.1"/>
    <property type="molecule type" value="Genomic_DNA"/>
</dbReference>
<feature type="chain" id="PRO_5046680279" evidence="9">
    <location>
        <begin position="25"/>
        <end position="556"/>
    </location>
</feature>
<dbReference type="InterPro" id="IPR015366">
    <property type="entry name" value="S53_propep"/>
</dbReference>
<feature type="active site" description="Charge relay system" evidence="8">
    <location>
        <position position="287"/>
    </location>
</feature>
<keyword evidence="4 8" id="KW-0378">Hydrolase</keyword>
<evidence type="ECO:0000256" key="6">
    <source>
        <dbReference type="ARBA" id="ARBA00022837"/>
    </source>
</evidence>
<dbReference type="Proteomes" id="UP000663181">
    <property type="component" value="Chromosome"/>
</dbReference>
<dbReference type="InterPro" id="IPR030400">
    <property type="entry name" value="Sedolisin_dom"/>
</dbReference>
<evidence type="ECO:0000256" key="5">
    <source>
        <dbReference type="ARBA" id="ARBA00022825"/>
    </source>
</evidence>
<dbReference type="InterPro" id="IPR050819">
    <property type="entry name" value="Tripeptidyl-peptidase_I"/>
</dbReference>
<feature type="domain" description="Peptidase S53" evidence="10">
    <location>
        <begin position="216"/>
        <end position="556"/>
    </location>
</feature>
<dbReference type="CDD" id="cd11377">
    <property type="entry name" value="Pro-peptidase_S53"/>
    <property type="match status" value="1"/>
</dbReference>
<evidence type="ECO:0000256" key="8">
    <source>
        <dbReference type="PROSITE-ProRule" id="PRU01032"/>
    </source>
</evidence>